<sequence>MHDYPDATLYVDHLATKVASHSTSAMSVGHPPQRSERVGNSQGGDIGVDGDVGELGGGYAQRGEGSTTSPSQSLGGFHFTII</sequence>
<name>A0AA38LAG4_TAXCH</name>
<dbReference type="AlphaFoldDB" id="A0AA38LAG4"/>
<keyword evidence="3" id="KW-1185">Reference proteome</keyword>
<gene>
    <name evidence="2" type="ORF">KI387_044036</name>
</gene>
<evidence type="ECO:0000256" key="1">
    <source>
        <dbReference type="SAM" id="MobiDB-lite"/>
    </source>
</evidence>
<accession>A0AA38LAG4</accession>
<dbReference type="Proteomes" id="UP000824469">
    <property type="component" value="Unassembled WGS sequence"/>
</dbReference>
<feature type="region of interest" description="Disordered" evidence="1">
    <location>
        <begin position="20"/>
        <end position="82"/>
    </location>
</feature>
<proteinExistence type="predicted"/>
<comment type="caution">
    <text evidence="2">The sequence shown here is derived from an EMBL/GenBank/DDBJ whole genome shotgun (WGS) entry which is preliminary data.</text>
</comment>
<reference evidence="2 3" key="1">
    <citation type="journal article" date="2021" name="Nat. Plants">
        <title>The Taxus genome provides insights into paclitaxel biosynthesis.</title>
        <authorList>
            <person name="Xiong X."/>
            <person name="Gou J."/>
            <person name="Liao Q."/>
            <person name="Li Y."/>
            <person name="Zhou Q."/>
            <person name="Bi G."/>
            <person name="Li C."/>
            <person name="Du R."/>
            <person name="Wang X."/>
            <person name="Sun T."/>
            <person name="Guo L."/>
            <person name="Liang H."/>
            <person name="Lu P."/>
            <person name="Wu Y."/>
            <person name="Zhang Z."/>
            <person name="Ro D.K."/>
            <person name="Shang Y."/>
            <person name="Huang S."/>
            <person name="Yan J."/>
        </authorList>
    </citation>
    <scope>NUCLEOTIDE SEQUENCE [LARGE SCALE GENOMIC DNA]</scope>
    <source>
        <strain evidence="2">Ta-2019</strain>
    </source>
</reference>
<evidence type="ECO:0000313" key="2">
    <source>
        <dbReference type="EMBL" id="KAH9313402.1"/>
    </source>
</evidence>
<evidence type="ECO:0000313" key="3">
    <source>
        <dbReference type="Proteomes" id="UP000824469"/>
    </source>
</evidence>
<feature type="compositionally biased region" description="Polar residues" evidence="1">
    <location>
        <begin position="64"/>
        <end position="74"/>
    </location>
</feature>
<protein>
    <submittedName>
        <fullName evidence="2">Uncharacterized protein</fullName>
    </submittedName>
</protein>
<organism evidence="2 3">
    <name type="scientific">Taxus chinensis</name>
    <name type="common">Chinese yew</name>
    <name type="synonym">Taxus wallichiana var. chinensis</name>
    <dbReference type="NCBI Taxonomy" id="29808"/>
    <lineage>
        <taxon>Eukaryota</taxon>
        <taxon>Viridiplantae</taxon>
        <taxon>Streptophyta</taxon>
        <taxon>Embryophyta</taxon>
        <taxon>Tracheophyta</taxon>
        <taxon>Spermatophyta</taxon>
        <taxon>Pinopsida</taxon>
        <taxon>Pinidae</taxon>
        <taxon>Conifers II</taxon>
        <taxon>Cupressales</taxon>
        <taxon>Taxaceae</taxon>
        <taxon>Taxus</taxon>
    </lineage>
</organism>
<dbReference type="EMBL" id="JAHRHJ020000006">
    <property type="protein sequence ID" value="KAH9313402.1"/>
    <property type="molecule type" value="Genomic_DNA"/>
</dbReference>